<keyword evidence="2 7" id="KW-0808">Transferase</keyword>
<evidence type="ECO:0000256" key="4">
    <source>
        <dbReference type="ARBA" id="ARBA00039081"/>
    </source>
</evidence>
<evidence type="ECO:0000256" key="7">
    <source>
        <dbReference type="PROSITE-ProRule" id="PRU01016"/>
    </source>
</evidence>
<dbReference type="Gene3D" id="3.40.50.150">
    <property type="entry name" value="Vaccinia Virus protein VP39"/>
    <property type="match status" value="1"/>
</dbReference>
<dbReference type="Proteomes" id="UP000507470">
    <property type="component" value="Unassembled WGS sequence"/>
</dbReference>
<dbReference type="EC" id="2.1.1.204" evidence="4"/>
<sequence>MTEIIRVLELYSGIGGMHCALQDSGIKYEVVAAIDVNTTANKIYRHNFKGTYLIENGIEKLTVTQIDRMKIDMILMSPPCQPFTRVGKKLDIDDLRTKSFLHLLDLLPQLTHCPSYILVENVKGFEESQTRDLLIKALQKCQFHLQEYMLTPLQFGIPNSRLRYYMIANRLPVNPNYSWSNTEQLCYSVPSVVQPNLRYKILCDTEKRCYHTDKGVNPDMISMLNSKKEETNSLSQNSDCENMSESKLDECTGCSKNKCEEEDWMFVSHNDGEGESSKTNEDQVLAKRLKTKHSCDTEEEKHSNEDDLKPLCCMCDNENRLMDESQLLRQDDETEVYHGKCLQLQHFLEKQSAEYFKKYKLPDKDLKRFIVMDVVFPCIRKTICFTKRYGHYMEGAGSIIQMSTEAEEYMLTPLQFGIPNSRLRYGHYMEGAGSIIQMSTEAEDVTRACQLKMEAVEKKNNKNWGEKEIDIVRKLQLRYFSPREIANLLCFPETFDFPEDVSTIQKNRVLGNSLNVHVVSVLIRLLTMK</sequence>
<dbReference type="PANTHER" id="PTHR46098">
    <property type="entry name" value="TRNA (CYTOSINE(38)-C(5))-METHYLTRANSFERASE"/>
    <property type="match status" value="1"/>
</dbReference>
<proteinExistence type="inferred from homology"/>
<dbReference type="GO" id="GO:0032259">
    <property type="term" value="P:methylation"/>
    <property type="evidence" value="ECO:0007669"/>
    <property type="project" value="UniProtKB-KW"/>
</dbReference>
<dbReference type="SUPFAM" id="SSF53335">
    <property type="entry name" value="S-adenosyl-L-methionine-dependent methyltransferases"/>
    <property type="match status" value="1"/>
</dbReference>
<dbReference type="GO" id="GO:0005634">
    <property type="term" value="C:nucleus"/>
    <property type="evidence" value="ECO:0007669"/>
    <property type="project" value="TreeGrafter"/>
</dbReference>
<gene>
    <name evidence="8" type="ORF">MCOR_16903</name>
</gene>
<evidence type="ECO:0000256" key="1">
    <source>
        <dbReference type="ARBA" id="ARBA00022603"/>
    </source>
</evidence>
<dbReference type="AlphaFoldDB" id="A0A6J8BFW5"/>
<protein>
    <recommendedName>
        <fullName evidence="5">tRNA (cytosine(38)-C(5))-methyltransferase</fullName>
        <ecNumber evidence="4">2.1.1.204</ecNumber>
    </recommendedName>
    <alternativeName>
        <fullName evidence="6">DNA (cytosine-5)-methyltransferase-like protein 2</fullName>
    </alternativeName>
</protein>
<evidence type="ECO:0000256" key="5">
    <source>
        <dbReference type="ARBA" id="ARBA00039681"/>
    </source>
</evidence>
<dbReference type="GO" id="GO:0008168">
    <property type="term" value="F:methyltransferase activity"/>
    <property type="evidence" value="ECO:0007669"/>
    <property type="project" value="UniProtKB-KW"/>
</dbReference>
<dbReference type="PRINTS" id="PR00105">
    <property type="entry name" value="C5METTRFRASE"/>
</dbReference>
<accession>A0A6J8BFW5</accession>
<evidence type="ECO:0000256" key="2">
    <source>
        <dbReference type="ARBA" id="ARBA00022679"/>
    </source>
</evidence>
<dbReference type="PANTHER" id="PTHR46098:SF1">
    <property type="entry name" value="TRNA (CYTOSINE(38)-C(5))-METHYLTRANSFERASE"/>
    <property type="match status" value="1"/>
</dbReference>
<keyword evidence="1 7" id="KW-0489">Methyltransferase</keyword>
<dbReference type="PROSITE" id="PS51679">
    <property type="entry name" value="SAM_MT_C5"/>
    <property type="match status" value="1"/>
</dbReference>
<dbReference type="Pfam" id="PF00145">
    <property type="entry name" value="DNA_methylase"/>
    <property type="match status" value="2"/>
</dbReference>
<evidence type="ECO:0000256" key="6">
    <source>
        <dbReference type="ARBA" id="ARBA00042810"/>
    </source>
</evidence>
<dbReference type="PROSITE" id="PS00095">
    <property type="entry name" value="C5_MTASE_2"/>
    <property type="match status" value="1"/>
</dbReference>
<comment type="similarity">
    <text evidence="7">Belongs to the class I-like SAM-binding methyltransferase superfamily. C5-methyltransferase family.</text>
</comment>
<dbReference type="Gene3D" id="3.90.120.10">
    <property type="entry name" value="DNA Methylase, subunit A, domain 2"/>
    <property type="match status" value="3"/>
</dbReference>
<keyword evidence="9" id="KW-1185">Reference proteome</keyword>
<reference evidence="8 9" key="1">
    <citation type="submission" date="2020-06" db="EMBL/GenBank/DDBJ databases">
        <authorList>
            <person name="Li R."/>
            <person name="Bekaert M."/>
        </authorList>
    </citation>
    <scope>NUCLEOTIDE SEQUENCE [LARGE SCALE GENOMIC DNA]</scope>
    <source>
        <strain evidence="9">wild</strain>
    </source>
</reference>
<name>A0A6J8BFW5_MYTCO</name>
<dbReference type="InterPro" id="IPR001525">
    <property type="entry name" value="C5_MeTfrase"/>
</dbReference>
<dbReference type="EMBL" id="CACVKT020002956">
    <property type="protein sequence ID" value="CAC5380987.1"/>
    <property type="molecule type" value="Genomic_DNA"/>
</dbReference>
<evidence type="ECO:0000313" key="9">
    <source>
        <dbReference type="Proteomes" id="UP000507470"/>
    </source>
</evidence>
<dbReference type="InterPro" id="IPR031303">
    <property type="entry name" value="C5_meth_CS"/>
</dbReference>
<dbReference type="InterPro" id="IPR029063">
    <property type="entry name" value="SAM-dependent_MTases_sf"/>
</dbReference>
<feature type="active site" evidence="7">
    <location>
        <position position="80"/>
    </location>
</feature>
<dbReference type="InterPro" id="IPR050750">
    <property type="entry name" value="C5-MTase"/>
</dbReference>
<dbReference type="OrthoDB" id="414133at2759"/>
<keyword evidence="3 7" id="KW-0949">S-adenosyl-L-methionine</keyword>
<evidence type="ECO:0000256" key="3">
    <source>
        <dbReference type="ARBA" id="ARBA00022691"/>
    </source>
</evidence>
<evidence type="ECO:0000313" key="8">
    <source>
        <dbReference type="EMBL" id="CAC5380987.1"/>
    </source>
</evidence>
<organism evidence="8 9">
    <name type="scientific">Mytilus coruscus</name>
    <name type="common">Sea mussel</name>
    <dbReference type="NCBI Taxonomy" id="42192"/>
    <lineage>
        <taxon>Eukaryota</taxon>
        <taxon>Metazoa</taxon>
        <taxon>Spiralia</taxon>
        <taxon>Lophotrochozoa</taxon>
        <taxon>Mollusca</taxon>
        <taxon>Bivalvia</taxon>
        <taxon>Autobranchia</taxon>
        <taxon>Pteriomorphia</taxon>
        <taxon>Mytilida</taxon>
        <taxon>Mytiloidea</taxon>
        <taxon>Mytilidae</taxon>
        <taxon>Mytilinae</taxon>
        <taxon>Mytilus</taxon>
    </lineage>
</organism>